<name>A0AAJ0FUI5_9HYPO</name>
<proteinExistence type="predicted"/>
<reference evidence="2" key="1">
    <citation type="submission" date="2023-06" db="EMBL/GenBank/DDBJ databases">
        <title>Conoideocrella luteorostrata (Hypocreales: Clavicipitaceae), a potential biocontrol fungus for elongate hemlock scale in United States Christmas tree production areas.</title>
        <authorList>
            <person name="Barrett H."/>
            <person name="Lovett B."/>
            <person name="Macias A.M."/>
            <person name="Stajich J.E."/>
            <person name="Kasson M.T."/>
        </authorList>
    </citation>
    <scope>NUCLEOTIDE SEQUENCE</scope>
    <source>
        <strain evidence="2">ARSEF 14590</strain>
    </source>
</reference>
<protein>
    <submittedName>
        <fullName evidence="2">Uncharacterized protein</fullName>
    </submittedName>
</protein>
<dbReference type="AlphaFoldDB" id="A0AAJ0FUI5"/>
<feature type="region of interest" description="Disordered" evidence="1">
    <location>
        <begin position="1"/>
        <end position="20"/>
    </location>
</feature>
<dbReference type="EMBL" id="JASWJB010000089">
    <property type="protein sequence ID" value="KAK2599149.1"/>
    <property type="molecule type" value="Genomic_DNA"/>
</dbReference>
<gene>
    <name evidence="2" type="ORF">QQS21_005411</name>
</gene>
<accession>A0AAJ0FUI5</accession>
<evidence type="ECO:0000313" key="2">
    <source>
        <dbReference type="EMBL" id="KAK2599149.1"/>
    </source>
</evidence>
<dbReference type="Proteomes" id="UP001251528">
    <property type="component" value="Unassembled WGS sequence"/>
</dbReference>
<organism evidence="2 3">
    <name type="scientific">Conoideocrella luteorostrata</name>
    <dbReference type="NCBI Taxonomy" id="1105319"/>
    <lineage>
        <taxon>Eukaryota</taxon>
        <taxon>Fungi</taxon>
        <taxon>Dikarya</taxon>
        <taxon>Ascomycota</taxon>
        <taxon>Pezizomycotina</taxon>
        <taxon>Sordariomycetes</taxon>
        <taxon>Hypocreomycetidae</taxon>
        <taxon>Hypocreales</taxon>
        <taxon>Clavicipitaceae</taxon>
        <taxon>Conoideocrella</taxon>
    </lineage>
</organism>
<keyword evidence="3" id="KW-1185">Reference proteome</keyword>
<comment type="caution">
    <text evidence="2">The sequence shown here is derived from an EMBL/GenBank/DDBJ whole genome shotgun (WGS) entry which is preliminary data.</text>
</comment>
<evidence type="ECO:0000313" key="3">
    <source>
        <dbReference type="Proteomes" id="UP001251528"/>
    </source>
</evidence>
<sequence>MASVWLGRHGSPDDPTRSVEPCGTHDQIYDHLWHTVGPCVREDARRQVHVGNSEARPAYTPTSTLGLAICRVSPLRNLQGKQATREPAVVPSVVPSVAALRFGPGHPSTADISDMYKLKLFPESMAGGLAAVMPSNRDDGYVPVPVLCARITARLTRWM</sequence>
<evidence type="ECO:0000256" key="1">
    <source>
        <dbReference type="SAM" id="MobiDB-lite"/>
    </source>
</evidence>